<proteinExistence type="predicted"/>
<dbReference type="RefSeq" id="WP_130645960.1">
    <property type="nucleotide sequence ID" value="NZ_PGCL01000001.1"/>
</dbReference>
<sequence length="105" mass="11597">MDTFESKVHAMKEMPPAEQKAMVDRLKSMCTCASCPSYTSCAKNGNELIFCATGKSFMCIPTEKGCICPTCPVAAEMGLKYSFFCTRGAEKAQRYEHALWGTKMV</sequence>
<reference evidence="1 2" key="1">
    <citation type="submission" date="2017-11" db="EMBL/GenBank/DDBJ databases">
        <title>Isolation and Characterization of Methanofollis Species from Methane Seep Offshore SW Taiwan.</title>
        <authorList>
            <person name="Teng N.-H."/>
            <person name="Lai M.-C."/>
            <person name="Chen S.-C."/>
        </authorList>
    </citation>
    <scope>NUCLEOTIDE SEQUENCE [LARGE SCALE GENOMIC DNA]</scope>
    <source>
        <strain evidence="1 2">FWC-SCC2</strain>
    </source>
</reference>
<keyword evidence="2" id="KW-1185">Reference proteome</keyword>
<name>A0A483CRY9_9EURY</name>
<dbReference type="OrthoDB" id="71341at2157"/>
<dbReference type="Pfam" id="PF10967">
    <property type="entry name" value="DUF2769"/>
    <property type="match status" value="1"/>
</dbReference>
<comment type="caution">
    <text evidence="1">The sequence shown here is derived from an EMBL/GenBank/DDBJ whole genome shotgun (WGS) entry which is preliminary data.</text>
</comment>
<accession>A0A483CRY9</accession>
<evidence type="ECO:0000313" key="2">
    <source>
        <dbReference type="Proteomes" id="UP000292580"/>
    </source>
</evidence>
<evidence type="ECO:0008006" key="3">
    <source>
        <dbReference type="Google" id="ProtNLM"/>
    </source>
</evidence>
<organism evidence="1 2">
    <name type="scientific">Methanofollis fontis</name>
    <dbReference type="NCBI Taxonomy" id="2052832"/>
    <lineage>
        <taxon>Archaea</taxon>
        <taxon>Methanobacteriati</taxon>
        <taxon>Methanobacteriota</taxon>
        <taxon>Stenosarchaea group</taxon>
        <taxon>Methanomicrobia</taxon>
        <taxon>Methanomicrobiales</taxon>
        <taxon>Methanomicrobiaceae</taxon>
        <taxon>Methanofollis</taxon>
    </lineage>
</organism>
<dbReference type="Proteomes" id="UP000292580">
    <property type="component" value="Unassembled WGS sequence"/>
</dbReference>
<evidence type="ECO:0000313" key="1">
    <source>
        <dbReference type="EMBL" id="TAJ45598.1"/>
    </source>
</evidence>
<dbReference type="EMBL" id="PGCL01000001">
    <property type="protein sequence ID" value="TAJ45598.1"/>
    <property type="molecule type" value="Genomic_DNA"/>
</dbReference>
<dbReference type="AlphaFoldDB" id="A0A483CRY9"/>
<dbReference type="InterPro" id="IPR020075">
    <property type="entry name" value="Uncharacterised_AF2234"/>
</dbReference>
<gene>
    <name evidence="1" type="ORF">CUJ86_02420</name>
</gene>
<protein>
    <recommendedName>
        <fullName evidence="3">DUF2769 domain-containing protein</fullName>
    </recommendedName>
</protein>